<evidence type="ECO:0000256" key="1">
    <source>
        <dbReference type="ARBA" id="ARBA00000553"/>
    </source>
</evidence>
<evidence type="ECO:0000256" key="2">
    <source>
        <dbReference type="ARBA" id="ARBA00007353"/>
    </source>
</evidence>
<evidence type="ECO:0000256" key="8">
    <source>
        <dbReference type="ARBA" id="ARBA00048968"/>
    </source>
</evidence>
<keyword evidence="12" id="KW-1185">Reference proteome</keyword>
<organism evidence="11 12">
    <name type="scientific">Allopusillimonas soli</name>
    <dbReference type="NCBI Taxonomy" id="659016"/>
    <lineage>
        <taxon>Bacteria</taxon>
        <taxon>Pseudomonadati</taxon>
        <taxon>Pseudomonadota</taxon>
        <taxon>Betaproteobacteria</taxon>
        <taxon>Burkholderiales</taxon>
        <taxon>Alcaligenaceae</taxon>
        <taxon>Allopusillimonas</taxon>
    </lineage>
</organism>
<dbReference type="InterPro" id="IPR038371">
    <property type="entry name" value="Cu_polyphenol_OxRdtase_sf"/>
</dbReference>
<keyword evidence="4" id="KW-0479">Metal-binding</keyword>
<comment type="caution">
    <text evidence="11">The sequence shown here is derived from an EMBL/GenBank/DDBJ whole genome shotgun (WGS) entry which is preliminary data.</text>
</comment>
<evidence type="ECO:0000313" key="11">
    <source>
        <dbReference type="EMBL" id="NYT38385.1"/>
    </source>
</evidence>
<dbReference type="Proteomes" id="UP000580517">
    <property type="component" value="Unassembled WGS sequence"/>
</dbReference>
<comment type="similarity">
    <text evidence="2 10">Belongs to the purine nucleoside phosphorylase YfiH/LACC1 family.</text>
</comment>
<evidence type="ECO:0000256" key="6">
    <source>
        <dbReference type="ARBA" id="ARBA00022833"/>
    </source>
</evidence>
<dbReference type="InterPro" id="IPR003730">
    <property type="entry name" value="Cu_polyphenol_OxRdtase"/>
</dbReference>
<protein>
    <recommendedName>
        <fullName evidence="10">Purine nucleoside phosphorylase</fullName>
    </recommendedName>
</protein>
<dbReference type="Gene3D" id="3.60.140.10">
    <property type="entry name" value="CNF1/YfiH-like putative cysteine hydrolases"/>
    <property type="match status" value="1"/>
</dbReference>
<dbReference type="EMBL" id="JACCEW010000005">
    <property type="protein sequence ID" value="NYT38385.1"/>
    <property type="molecule type" value="Genomic_DNA"/>
</dbReference>
<keyword evidence="6" id="KW-0862">Zinc</keyword>
<dbReference type="Pfam" id="PF02578">
    <property type="entry name" value="Cu-oxidase_4"/>
    <property type="match status" value="1"/>
</dbReference>
<comment type="catalytic activity">
    <reaction evidence="8">
        <text>adenosine + phosphate = alpha-D-ribose 1-phosphate + adenine</text>
        <dbReference type="Rhea" id="RHEA:27642"/>
        <dbReference type="ChEBI" id="CHEBI:16335"/>
        <dbReference type="ChEBI" id="CHEBI:16708"/>
        <dbReference type="ChEBI" id="CHEBI:43474"/>
        <dbReference type="ChEBI" id="CHEBI:57720"/>
        <dbReference type="EC" id="2.4.2.1"/>
    </reaction>
    <physiologicalReaction direction="left-to-right" evidence="8">
        <dbReference type="Rhea" id="RHEA:27643"/>
    </physiologicalReaction>
</comment>
<evidence type="ECO:0000256" key="10">
    <source>
        <dbReference type="RuleBase" id="RU361274"/>
    </source>
</evidence>
<sequence length="279" mass="29346">MANLTRHDDTDAPATISGQAWPGVNYFCTTRAGGGSRGVWTSFNLGEHAGDDPTDVAANRQVLRAGLPGEPCWLRQVHGAAVWDADLGCYAVCPTGADGAARGGPEGEAAPPADASITERPGQVLAILTADCLPIVIASSDGRALGVAHAGWKGLAAGVLENTLGCLRKRAPQAASWRAWIGPGIGQVHFEVGGDVLDAFTCKDSGARTFFAARPAGGKWLADLAGLARYRLQRAGVSDIELSGECTYRRDRLYYSYRREHVTGRMATLAWLTGASDLP</sequence>
<dbReference type="GO" id="GO:0005507">
    <property type="term" value="F:copper ion binding"/>
    <property type="evidence" value="ECO:0007669"/>
    <property type="project" value="TreeGrafter"/>
</dbReference>
<dbReference type="PANTHER" id="PTHR30616:SF2">
    <property type="entry name" value="PURINE NUCLEOSIDE PHOSPHORYLASE LACC1"/>
    <property type="match status" value="1"/>
</dbReference>
<evidence type="ECO:0000256" key="9">
    <source>
        <dbReference type="ARBA" id="ARBA00049893"/>
    </source>
</evidence>
<dbReference type="NCBIfam" id="TIGR00726">
    <property type="entry name" value="peptidoglycan editing factor PgeF"/>
    <property type="match status" value="1"/>
</dbReference>
<dbReference type="AlphaFoldDB" id="A0A853FC69"/>
<dbReference type="GO" id="GO:0017061">
    <property type="term" value="F:S-methyl-5-thioadenosine phosphorylase activity"/>
    <property type="evidence" value="ECO:0007669"/>
    <property type="project" value="UniProtKB-EC"/>
</dbReference>
<evidence type="ECO:0000256" key="3">
    <source>
        <dbReference type="ARBA" id="ARBA00022679"/>
    </source>
</evidence>
<reference evidence="11 12" key="1">
    <citation type="submission" date="2020-07" db="EMBL/GenBank/DDBJ databases">
        <title>Taxonomic revisions and descriptions of new bacterial species based on genomic comparisons in the high-G+C-content subgroup of the family Alcaligenaceae.</title>
        <authorList>
            <person name="Szabo A."/>
            <person name="Felfoldi T."/>
        </authorList>
    </citation>
    <scope>NUCLEOTIDE SEQUENCE [LARGE SCALE GENOMIC DNA]</scope>
    <source>
        <strain evidence="11 12">DSM 25264</strain>
    </source>
</reference>
<comment type="catalytic activity">
    <reaction evidence="1">
        <text>inosine + phosphate = alpha-D-ribose 1-phosphate + hypoxanthine</text>
        <dbReference type="Rhea" id="RHEA:27646"/>
        <dbReference type="ChEBI" id="CHEBI:17368"/>
        <dbReference type="ChEBI" id="CHEBI:17596"/>
        <dbReference type="ChEBI" id="CHEBI:43474"/>
        <dbReference type="ChEBI" id="CHEBI:57720"/>
        <dbReference type="EC" id="2.4.2.1"/>
    </reaction>
    <physiologicalReaction direction="left-to-right" evidence="1">
        <dbReference type="Rhea" id="RHEA:27647"/>
    </physiologicalReaction>
</comment>
<evidence type="ECO:0000256" key="5">
    <source>
        <dbReference type="ARBA" id="ARBA00022801"/>
    </source>
</evidence>
<accession>A0A853FC69</accession>
<evidence type="ECO:0000256" key="4">
    <source>
        <dbReference type="ARBA" id="ARBA00022723"/>
    </source>
</evidence>
<evidence type="ECO:0000313" key="12">
    <source>
        <dbReference type="Proteomes" id="UP000580517"/>
    </source>
</evidence>
<gene>
    <name evidence="11" type="primary">pgeF</name>
    <name evidence="11" type="ORF">H0A68_15985</name>
</gene>
<dbReference type="CDD" id="cd16833">
    <property type="entry name" value="YfiH"/>
    <property type="match status" value="1"/>
</dbReference>
<name>A0A853FC69_9BURK</name>
<keyword evidence="3" id="KW-0808">Transferase</keyword>
<dbReference type="RefSeq" id="WP_129970237.1">
    <property type="nucleotide sequence ID" value="NZ_JACCEW010000005.1"/>
</dbReference>
<dbReference type="OrthoDB" id="4279at2"/>
<dbReference type="SUPFAM" id="SSF64438">
    <property type="entry name" value="CNF1/YfiH-like putative cysteine hydrolases"/>
    <property type="match status" value="1"/>
</dbReference>
<proteinExistence type="inferred from homology"/>
<dbReference type="InterPro" id="IPR011324">
    <property type="entry name" value="Cytotoxic_necrot_fac-like_cat"/>
</dbReference>
<evidence type="ECO:0000256" key="7">
    <source>
        <dbReference type="ARBA" id="ARBA00047989"/>
    </source>
</evidence>
<keyword evidence="5" id="KW-0378">Hydrolase</keyword>
<dbReference type="PANTHER" id="PTHR30616">
    <property type="entry name" value="UNCHARACTERIZED PROTEIN YFIH"/>
    <property type="match status" value="1"/>
</dbReference>
<dbReference type="GO" id="GO:0016787">
    <property type="term" value="F:hydrolase activity"/>
    <property type="evidence" value="ECO:0007669"/>
    <property type="project" value="UniProtKB-KW"/>
</dbReference>
<comment type="catalytic activity">
    <reaction evidence="7">
        <text>adenosine + H2O + H(+) = inosine + NH4(+)</text>
        <dbReference type="Rhea" id="RHEA:24408"/>
        <dbReference type="ChEBI" id="CHEBI:15377"/>
        <dbReference type="ChEBI" id="CHEBI:15378"/>
        <dbReference type="ChEBI" id="CHEBI:16335"/>
        <dbReference type="ChEBI" id="CHEBI:17596"/>
        <dbReference type="ChEBI" id="CHEBI:28938"/>
        <dbReference type="EC" id="3.5.4.4"/>
    </reaction>
    <physiologicalReaction direction="left-to-right" evidence="7">
        <dbReference type="Rhea" id="RHEA:24409"/>
    </physiologicalReaction>
</comment>
<comment type="catalytic activity">
    <reaction evidence="9">
        <text>S-methyl-5'-thioadenosine + phosphate = 5-(methylsulfanyl)-alpha-D-ribose 1-phosphate + adenine</text>
        <dbReference type="Rhea" id="RHEA:11852"/>
        <dbReference type="ChEBI" id="CHEBI:16708"/>
        <dbReference type="ChEBI" id="CHEBI:17509"/>
        <dbReference type="ChEBI" id="CHEBI:43474"/>
        <dbReference type="ChEBI" id="CHEBI:58533"/>
        <dbReference type="EC" id="2.4.2.28"/>
    </reaction>
    <physiologicalReaction direction="left-to-right" evidence="9">
        <dbReference type="Rhea" id="RHEA:11853"/>
    </physiologicalReaction>
</comment>